<organism evidence="1 2">
    <name type="scientific">Artomyces pyxidatus</name>
    <dbReference type="NCBI Taxonomy" id="48021"/>
    <lineage>
        <taxon>Eukaryota</taxon>
        <taxon>Fungi</taxon>
        <taxon>Dikarya</taxon>
        <taxon>Basidiomycota</taxon>
        <taxon>Agaricomycotina</taxon>
        <taxon>Agaricomycetes</taxon>
        <taxon>Russulales</taxon>
        <taxon>Auriscalpiaceae</taxon>
        <taxon>Artomyces</taxon>
    </lineage>
</organism>
<comment type="caution">
    <text evidence="1">The sequence shown here is derived from an EMBL/GenBank/DDBJ whole genome shotgun (WGS) entry which is preliminary data.</text>
</comment>
<reference evidence="1" key="2">
    <citation type="journal article" date="2022" name="New Phytol.">
        <title>Evolutionary transition to the ectomycorrhizal habit in the genomes of a hyperdiverse lineage of mushroom-forming fungi.</title>
        <authorList>
            <person name="Looney B."/>
            <person name="Miyauchi S."/>
            <person name="Morin E."/>
            <person name="Drula E."/>
            <person name="Courty P.E."/>
            <person name="Kohler A."/>
            <person name="Kuo A."/>
            <person name="LaButti K."/>
            <person name="Pangilinan J."/>
            <person name="Lipzen A."/>
            <person name="Riley R."/>
            <person name="Andreopoulos W."/>
            <person name="He G."/>
            <person name="Johnson J."/>
            <person name="Nolan M."/>
            <person name="Tritt A."/>
            <person name="Barry K.W."/>
            <person name="Grigoriev I.V."/>
            <person name="Nagy L.G."/>
            <person name="Hibbett D."/>
            <person name="Henrissat B."/>
            <person name="Matheny P.B."/>
            <person name="Labbe J."/>
            <person name="Martin F.M."/>
        </authorList>
    </citation>
    <scope>NUCLEOTIDE SEQUENCE</scope>
    <source>
        <strain evidence="1">HHB10654</strain>
    </source>
</reference>
<dbReference type="EMBL" id="MU277235">
    <property type="protein sequence ID" value="KAI0058451.1"/>
    <property type="molecule type" value="Genomic_DNA"/>
</dbReference>
<gene>
    <name evidence="1" type="ORF">BV25DRAFT_1919332</name>
</gene>
<reference evidence="1" key="1">
    <citation type="submission" date="2021-03" db="EMBL/GenBank/DDBJ databases">
        <authorList>
            <consortium name="DOE Joint Genome Institute"/>
            <person name="Ahrendt S."/>
            <person name="Looney B.P."/>
            <person name="Miyauchi S."/>
            <person name="Morin E."/>
            <person name="Drula E."/>
            <person name="Courty P.E."/>
            <person name="Chicoki N."/>
            <person name="Fauchery L."/>
            <person name="Kohler A."/>
            <person name="Kuo A."/>
            <person name="Labutti K."/>
            <person name="Pangilinan J."/>
            <person name="Lipzen A."/>
            <person name="Riley R."/>
            <person name="Andreopoulos W."/>
            <person name="He G."/>
            <person name="Johnson J."/>
            <person name="Barry K.W."/>
            <person name="Grigoriev I.V."/>
            <person name="Nagy L."/>
            <person name="Hibbett D."/>
            <person name="Henrissat B."/>
            <person name="Matheny P.B."/>
            <person name="Labbe J."/>
            <person name="Martin F."/>
        </authorList>
    </citation>
    <scope>NUCLEOTIDE SEQUENCE</scope>
    <source>
        <strain evidence="1">HHB10654</strain>
    </source>
</reference>
<evidence type="ECO:0000313" key="2">
    <source>
        <dbReference type="Proteomes" id="UP000814140"/>
    </source>
</evidence>
<name>A0ACB8SRC2_9AGAM</name>
<accession>A0ACB8SRC2</accession>
<protein>
    <submittedName>
        <fullName evidence="1">Uncharacterized protein</fullName>
    </submittedName>
</protein>
<keyword evidence="2" id="KW-1185">Reference proteome</keyword>
<evidence type="ECO:0000313" key="1">
    <source>
        <dbReference type="EMBL" id="KAI0058451.1"/>
    </source>
</evidence>
<dbReference type="Proteomes" id="UP000814140">
    <property type="component" value="Unassembled WGS sequence"/>
</dbReference>
<proteinExistence type="predicted"/>
<sequence>MLFRVPPTGTNACAVTWSGPPVEEKRNVDLETKGDISQIEVWSVIAPTPVPEVVSHVRFQQVHFPKLGFELVRRQIQ</sequence>